<gene>
    <name evidence="2" type="ORF">E4U42_002672</name>
</gene>
<dbReference type="OrthoDB" id="4961098at2759"/>
<evidence type="ECO:0000313" key="2">
    <source>
        <dbReference type="EMBL" id="KAG5927053.1"/>
    </source>
</evidence>
<proteinExistence type="predicted"/>
<protein>
    <submittedName>
        <fullName evidence="2">Uncharacterized protein</fullName>
    </submittedName>
</protein>
<feature type="region of interest" description="Disordered" evidence="1">
    <location>
        <begin position="30"/>
        <end position="118"/>
    </location>
</feature>
<name>A0A8K0NJE4_9HYPO</name>
<keyword evidence="3" id="KW-1185">Reference proteome</keyword>
<sequence length="118" mass="12976">MPDEPLELERVSMFGFGAIPNLEASLASNAPLKRRLRPRRSKSDETANEAAELVIVNVKPRQRRKSSSWPLTKKAKSSSGGFNIRVPRTLKPKPKPKPGDMVLPIEMPDGEQTASNSG</sequence>
<accession>A0A8K0NJE4</accession>
<reference evidence="2" key="1">
    <citation type="journal article" date="2020" name="bioRxiv">
        <title>Whole genome comparisons of ergot fungi reveals the divergence and evolution of species within the genus Claviceps are the result of varying mechanisms driving genome evolution and host range expansion.</title>
        <authorList>
            <person name="Wyka S.A."/>
            <person name="Mondo S.J."/>
            <person name="Liu M."/>
            <person name="Dettman J."/>
            <person name="Nalam V."/>
            <person name="Broders K.D."/>
        </authorList>
    </citation>
    <scope>NUCLEOTIDE SEQUENCE</scope>
    <source>
        <strain evidence="2">CCC 489</strain>
    </source>
</reference>
<evidence type="ECO:0000313" key="3">
    <source>
        <dbReference type="Proteomes" id="UP000811619"/>
    </source>
</evidence>
<dbReference type="EMBL" id="SRPY01000213">
    <property type="protein sequence ID" value="KAG5927053.1"/>
    <property type="molecule type" value="Genomic_DNA"/>
</dbReference>
<organism evidence="2 3">
    <name type="scientific">Claviceps africana</name>
    <dbReference type="NCBI Taxonomy" id="83212"/>
    <lineage>
        <taxon>Eukaryota</taxon>
        <taxon>Fungi</taxon>
        <taxon>Dikarya</taxon>
        <taxon>Ascomycota</taxon>
        <taxon>Pezizomycotina</taxon>
        <taxon>Sordariomycetes</taxon>
        <taxon>Hypocreomycetidae</taxon>
        <taxon>Hypocreales</taxon>
        <taxon>Clavicipitaceae</taxon>
        <taxon>Claviceps</taxon>
    </lineage>
</organism>
<evidence type="ECO:0000256" key="1">
    <source>
        <dbReference type="SAM" id="MobiDB-lite"/>
    </source>
</evidence>
<dbReference type="Proteomes" id="UP000811619">
    <property type="component" value="Unassembled WGS sequence"/>
</dbReference>
<comment type="caution">
    <text evidence="2">The sequence shown here is derived from an EMBL/GenBank/DDBJ whole genome shotgun (WGS) entry which is preliminary data.</text>
</comment>
<dbReference type="AlphaFoldDB" id="A0A8K0NJE4"/>